<evidence type="ECO:0000256" key="3">
    <source>
        <dbReference type="ARBA" id="ARBA00023163"/>
    </source>
</evidence>
<gene>
    <name evidence="6" type="ORF">FC83_GL001446</name>
</gene>
<dbReference type="InterPro" id="IPR050109">
    <property type="entry name" value="HTH-type_TetR-like_transc_reg"/>
</dbReference>
<dbReference type="PANTHER" id="PTHR30055:SF148">
    <property type="entry name" value="TETR-FAMILY TRANSCRIPTIONAL REGULATOR"/>
    <property type="match status" value="1"/>
</dbReference>
<dbReference type="PANTHER" id="PTHR30055">
    <property type="entry name" value="HTH-TYPE TRANSCRIPTIONAL REGULATOR RUTR"/>
    <property type="match status" value="1"/>
</dbReference>
<evidence type="ECO:0000256" key="1">
    <source>
        <dbReference type="ARBA" id="ARBA00023015"/>
    </source>
</evidence>
<keyword evidence="1" id="KW-0805">Transcription regulation</keyword>
<dbReference type="InterPro" id="IPR036271">
    <property type="entry name" value="Tet_transcr_reg_TetR-rel_C_sf"/>
</dbReference>
<organism evidence="6 7">
    <name type="scientific">Agrilactobacillus composti DSM 18527 = JCM 14202</name>
    <dbReference type="NCBI Taxonomy" id="1423734"/>
    <lineage>
        <taxon>Bacteria</taxon>
        <taxon>Bacillati</taxon>
        <taxon>Bacillota</taxon>
        <taxon>Bacilli</taxon>
        <taxon>Lactobacillales</taxon>
        <taxon>Lactobacillaceae</taxon>
        <taxon>Agrilactobacillus</taxon>
    </lineage>
</organism>
<dbReference type="STRING" id="1423734.FC83_GL001446"/>
<dbReference type="Gene3D" id="1.10.10.60">
    <property type="entry name" value="Homeodomain-like"/>
    <property type="match status" value="1"/>
</dbReference>
<comment type="caution">
    <text evidence="6">The sequence shown here is derived from an EMBL/GenBank/DDBJ whole genome shotgun (WGS) entry which is preliminary data.</text>
</comment>
<dbReference type="PROSITE" id="PS50977">
    <property type="entry name" value="HTH_TETR_2"/>
    <property type="match status" value="1"/>
</dbReference>
<dbReference type="Pfam" id="PF00440">
    <property type="entry name" value="TetR_N"/>
    <property type="match status" value="1"/>
</dbReference>
<proteinExistence type="predicted"/>
<keyword evidence="7" id="KW-1185">Reference proteome</keyword>
<evidence type="ECO:0000259" key="5">
    <source>
        <dbReference type="PROSITE" id="PS50977"/>
    </source>
</evidence>
<dbReference type="Gene3D" id="1.10.357.10">
    <property type="entry name" value="Tetracycline Repressor, domain 2"/>
    <property type="match status" value="1"/>
</dbReference>
<dbReference type="AlphaFoldDB" id="X0PFS6"/>
<evidence type="ECO:0000256" key="4">
    <source>
        <dbReference type="PROSITE-ProRule" id="PRU00335"/>
    </source>
</evidence>
<dbReference type="PATRIC" id="fig|1423734.3.peg.1463"/>
<evidence type="ECO:0000256" key="2">
    <source>
        <dbReference type="ARBA" id="ARBA00023125"/>
    </source>
</evidence>
<keyword evidence="2 4" id="KW-0238">DNA-binding</keyword>
<name>X0PFS6_9LACO</name>
<dbReference type="InterPro" id="IPR009057">
    <property type="entry name" value="Homeodomain-like_sf"/>
</dbReference>
<dbReference type="PRINTS" id="PR00455">
    <property type="entry name" value="HTHTETR"/>
</dbReference>
<dbReference type="Proteomes" id="UP000051236">
    <property type="component" value="Unassembled WGS sequence"/>
</dbReference>
<feature type="domain" description="HTH tetR-type" evidence="5">
    <location>
        <begin position="11"/>
        <end position="71"/>
    </location>
</feature>
<accession>X0PFS6</accession>
<protein>
    <submittedName>
        <fullName evidence="6">Transcriptional regulator, AcrR family</fullName>
    </submittedName>
</protein>
<evidence type="ECO:0000313" key="7">
    <source>
        <dbReference type="Proteomes" id="UP000051236"/>
    </source>
</evidence>
<feature type="DNA-binding region" description="H-T-H motif" evidence="4">
    <location>
        <begin position="34"/>
        <end position="53"/>
    </location>
</feature>
<dbReference type="eggNOG" id="COG1309">
    <property type="taxonomic scope" value="Bacteria"/>
</dbReference>
<dbReference type="InterPro" id="IPR001647">
    <property type="entry name" value="HTH_TetR"/>
</dbReference>
<dbReference type="GO" id="GO:0003700">
    <property type="term" value="F:DNA-binding transcription factor activity"/>
    <property type="evidence" value="ECO:0007669"/>
    <property type="project" value="TreeGrafter"/>
</dbReference>
<sequence>MGKKQTRRRGKVLEDAILRATWQLLNQVGYNVLTIQAVAKIAGTNKNAIYRRWADKARLVVSALAKFGPKPDIQIPDTGNLRTDLGQFFEQAVDYLTYLTSDQLAGLWVDRLRDISVAKMMYRLDAIDNNYIRKSVTQILHQAEKRGELTGQSFSDRVLNLPALLVINAAITAQGKLTQAAMAEIIDDILMPVFSKHEYHRP</sequence>
<evidence type="ECO:0000313" key="6">
    <source>
        <dbReference type="EMBL" id="KRM30885.1"/>
    </source>
</evidence>
<dbReference type="SUPFAM" id="SSF46689">
    <property type="entry name" value="Homeodomain-like"/>
    <property type="match status" value="1"/>
</dbReference>
<dbReference type="InterPro" id="IPR011075">
    <property type="entry name" value="TetR_C"/>
</dbReference>
<dbReference type="RefSeq" id="WP_035454294.1">
    <property type="nucleotide sequence ID" value="NZ_AZGA01000087.1"/>
</dbReference>
<dbReference type="GO" id="GO:0000976">
    <property type="term" value="F:transcription cis-regulatory region binding"/>
    <property type="evidence" value="ECO:0007669"/>
    <property type="project" value="TreeGrafter"/>
</dbReference>
<keyword evidence="3" id="KW-0804">Transcription</keyword>
<dbReference type="EMBL" id="AZGA01000087">
    <property type="protein sequence ID" value="KRM30885.1"/>
    <property type="molecule type" value="Genomic_DNA"/>
</dbReference>
<dbReference type="SUPFAM" id="SSF48498">
    <property type="entry name" value="Tetracyclin repressor-like, C-terminal domain"/>
    <property type="match status" value="1"/>
</dbReference>
<dbReference type="Pfam" id="PF16859">
    <property type="entry name" value="TetR_C_11"/>
    <property type="match status" value="1"/>
</dbReference>
<reference evidence="6 7" key="1">
    <citation type="journal article" date="2015" name="Genome Announc.">
        <title>Expanding the biotechnology potential of lactobacilli through comparative genomics of 213 strains and associated genera.</title>
        <authorList>
            <person name="Sun Z."/>
            <person name="Harris H.M."/>
            <person name="McCann A."/>
            <person name="Guo C."/>
            <person name="Argimon S."/>
            <person name="Zhang W."/>
            <person name="Yang X."/>
            <person name="Jeffery I.B."/>
            <person name="Cooney J.C."/>
            <person name="Kagawa T.F."/>
            <person name="Liu W."/>
            <person name="Song Y."/>
            <person name="Salvetti E."/>
            <person name="Wrobel A."/>
            <person name="Rasinkangas P."/>
            <person name="Parkhill J."/>
            <person name="Rea M.C."/>
            <person name="O'Sullivan O."/>
            <person name="Ritari J."/>
            <person name="Douillard F.P."/>
            <person name="Paul Ross R."/>
            <person name="Yang R."/>
            <person name="Briner A.E."/>
            <person name="Felis G.E."/>
            <person name="de Vos W.M."/>
            <person name="Barrangou R."/>
            <person name="Klaenhammer T.R."/>
            <person name="Caufield P.W."/>
            <person name="Cui Y."/>
            <person name="Zhang H."/>
            <person name="O'Toole P.W."/>
        </authorList>
    </citation>
    <scope>NUCLEOTIDE SEQUENCE [LARGE SCALE GENOMIC DNA]</scope>
    <source>
        <strain evidence="6 7">DSM 18527</strain>
    </source>
</reference>